<dbReference type="InterPro" id="IPR018535">
    <property type="entry name" value="DUF1996"/>
</dbReference>
<evidence type="ECO:0000256" key="1">
    <source>
        <dbReference type="SAM" id="MobiDB-lite"/>
    </source>
</evidence>
<dbReference type="Proteomes" id="UP000308652">
    <property type="component" value="Unassembled WGS sequence"/>
</dbReference>
<feature type="region of interest" description="Disordered" evidence="1">
    <location>
        <begin position="352"/>
        <end position="378"/>
    </location>
</feature>
<accession>A0A5C3M2Y8</accession>
<keyword evidence="5" id="KW-1185">Reference proteome</keyword>
<dbReference type="STRING" id="68775.A0A5C3M2Y8"/>
<organism evidence="4 5">
    <name type="scientific">Crucibulum laeve</name>
    <dbReference type="NCBI Taxonomy" id="68775"/>
    <lineage>
        <taxon>Eukaryota</taxon>
        <taxon>Fungi</taxon>
        <taxon>Dikarya</taxon>
        <taxon>Basidiomycota</taxon>
        <taxon>Agaricomycotina</taxon>
        <taxon>Agaricomycetes</taxon>
        <taxon>Agaricomycetidae</taxon>
        <taxon>Agaricales</taxon>
        <taxon>Agaricineae</taxon>
        <taxon>Nidulariaceae</taxon>
        <taxon>Crucibulum</taxon>
    </lineage>
</organism>
<name>A0A5C3M2Y8_9AGAR</name>
<dbReference type="PANTHER" id="PTHR43662">
    <property type="match status" value="1"/>
</dbReference>
<feature type="region of interest" description="Disordered" evidence="1">
    <location>
        <begin position="395"/>
        <end position="429"/>
    </location>
</feature>
<feature type="chain" id="PRO_5022977082" description="DUF1996 domain-containing protein" evidence="2">
    <location>
        <begin position="24"/>
        <end position="455"/>
    </location>
</feature>
<reference evidence="4 5" key="1">
    <citation type="journal article" date="2019" name="Nat. Ecol. Evol.">
        <title>Megaphylogeny resolves global patterns of mushroom evolution.</title>
        <authorList>
            <person name="Varga T."/>
            <person name="Krizsan K."/>
            <person name="Foldi C."/>
            <person name="Dima B."/>
            <person name="Sanchez-Garcia M."/>
            <person name="Sanchez-Ramirez S."/>
            <person name="Szollosi G.J."/>
            <person name="Szarkandi J.G."/>
            <person name="Papp V."/>
            <person name="Albert L."/>
            <person name="Andreopoulos W."/>
            <person name="Angelini C."/>
            <person name="Antonin V."/>
            <person name="Barry K.W."/>
            <person name="Bougher N.L."/>
            <person name="Buchanan P."/>
            <person name="Buyck B."/>
            <person name="Bense V."/>
            <person name="Catcheside P."/>
            <person name="Chovatia M."/>
            <person name="Cooper J."/>
            <person name="Damon W."/>
            <person name="Desjardin D."/>
            <person name="Finy P."/>
            <person name="Geml J."/>
            <person name="Haridas S."/>
            <person name="Hughes K."/>
            <person name="Justo A."/>
            <person name="Karasinski D."/>
            <person name="Kautmanova I."/>
            <person name="Kiss B."/>
            <person name="Kocsube S."/>
            <person name="Kotiranta H."/>
            <person name="LaButti K.M."/>
            <person name="Lechner B.E."/>
            <person name="Liimatainen K."/>
            <person name="Lipzen A."/>
            <person name="Lukacs Z."/>
            <person name="Mihaltcheva S."/>
            <person name="Morgado L.N."/>
            <person name="Niskanen T."/>
            <person name="Noordeloos M.E."/>
            <person name="Ohm R.A."/>
            <person name="Ortiz-Santana B."/>
            <person name="Ovrebo C."/>
            <person name="Racz N."/>
            <person name="Riley R."/>
            <person name="Savchenko A."/>
            <person name="Shiryaev A."/>
            <person name="Soop K."/>
            <person name="Spirin V."/>
            <person name="Szebenyi C."/>
            <person name="Tomsovsky M."/>
            <person name="Tulloss R.E."/>
            <person name="Uehling J."/>
            <person name="Grigoriev I.V."/>
            <person name="Vagvolgyi C."/>
            <person name="Papp T."/>
            <person name="Martin F.M."/>
            <person name="Miettinen O."/>
            <person name="Hibbett D.S."/>
            <person name="Nagy L.G."/>
        </authorList>
    </citation>
    <scope>NUCLEOTIDE SEQUENCE [LARGE SCALE GENOMIC DNA]</scope>
    <source>
        <strain evidence="4 5">CBS 166.37</strain>
    </source>
</reference>
<proteinExistence type="predicted"/>
<dbReference type="AlphaFoldDB" id="A0A5C3M2Y8"/>
<evidence type="ECO:0000313" key="4">
    <source>
        <dbReference type="EMBL" id="TFK39630.1"/>
    </source>
</evidence>
<evidence type="ECO:0000259" key="3">
    <source>
        <dbReference type="Pfam" id="PF09362"/>
    </source>
</evidence>
<gene>
    <name evidence="4" type="ORF">BDQ12DRAFT_734950</name>
</gene>
<feature type="domain" description="DUF1996" evidence="3">
    <location>
        <begin position="73"/>
        <end position="161"/>
    </location>
</feature>
<evidence type="ECO:0000313" key="5">
    <source>
        <dbReference type="Proteomes" id="UP000308652"/>
    </source>
</evidence>
<dbReference type="Pfam" id="PF09362">
    <property type="entry name" value="DUF1996"/>
    <property type="match status" value="2"/>
</dbReference>
<feature type="signal peptide" evidence="2">
    <location>
        <begin position="1"/>
        <end position="23"/>
    </location>
</feature>
<feature type="domain" description="DUF1996" evidence="3">
    <location>
        <begin position="163"/>
        <end position="255"/>
    </location>
</feature>
<sequence>MRLLHTFTLIILAAATALQPVDAYWLVGVENFITTERLDPVVSPGRISSHVHSSIFPDTLEFSTRLKLFSVLVLGGSNFRFNTTTAQLRESDCTSIPIPEDKSNYWFPHLYFQWANGSFTSLDGGAVILSILSTPGLTTAFPDDFRMLSGDPTLRTYDSASYAQQANFPSCWDGRNLDSLNHKSHVAFRSGGPDQGSCTDPNFPVTLPRIFMEVYWGSNQFDQFRSQAMNTTQPFVFSYGDRTGYGYHADFINGWDSGILQKAVDGCTCNDFGDPTCCVDKGIFHMNQGQSCRITKSVDEITLGTLPKLPGNNPVQEEGARAIIFPDDSTPGLISPVYAYTGDLPTQTGTLSTPASTIGGTSTSSTSPASTTSIIPNPSSIPTITLMSTTLVSPTSSITSTSATSSSTIKSTAHPTTSTTARATTSAPRAGTTITIPGLTTITILLPTLLPGLPL</sequence>
<keyword evidence="2" id="KW-0732">Signal</keyword>
<dbReference type="OrthoDB" id="74764at2759"/>
<dbReference type="EMBL" id="ML213599">
    <property type="protein sequence ID" value="TFK39630.1"/>
    <property type="molecule type" value="Genomic_DNA"/>
</dbReference>
<evidence type="ECO:0000256" key="2">
    <source>
        <dbReference type="SAM" id="SignalP"/>
    </source>
</evidence>
<dbReference type="PANTHER" id="PTHR43662:SF3">
    <property type="entry name" value="DOMAIN PROTEIN, PUTATIVE (AFU_ORTHOLOGUE AFUA_6G11970)-RELATED"/>
    <property type="match status" value="1"/>
</dbReference>
<protein>
    <recommendedName>
        <fullName evidence="3">DUF1996 domain-containing protein</fullName>
    </recommendedName>
</protein>